<dbReference type="GO" id="GO:0016829">
    <property type="term" value="F:lyase activity"/>
    <property type="evidence" value="ECO:0007669"/>
    <property type="project" value="UniProtKB-KW"/>
</dbReference>
<comment type="caution">
    <text evidence="2">The sequence shown here is derived from an EMBL/GenBank/DDBJ whole genome shotgun (WGS) entry which is preliminary data.</text>
</comment>
<name>A0ABW2Q6D2_9MICO</name>
<organism evidence="2 3">
    <name type="scientific">Georgenia alba</name>
    <dbReference type="NCBI Taxonomy" id="2233858"/>
    <lineage>
        <taxon>Bacteria</taxon>
        <taxon>Bacillati</taxon>
        <taxon>Actinomycetota</taxon>
        <taxon>Actinomycetes</taxon>
        <taxon>Micrococcales</taxon>
        <taxon>Bogoriellaceae</taxon>
        <taxon>Georgenia</taxon>
    </lineage>
</organism>
<feature type="region of interest" description="Disordered" evidence="1">
    <location>
        <begin position="367"/>
        <end position="445"/>
    </location>
</feature>
<evidence type="ECO:0000313" key="2">
    <source>
        <dbReference type="EMBL" id="MFC7403522.1"/>
    </source>
</evidence>
<gene>
    <name evidence="2" type="ORF">ACFQQL_00265</name>
</gene>
<protein>
    <submittedName>
        <fullName evidence="2">Carbon-phosphorus lyase complex subunit PhnI</fullName>
    </submittedName>
</protein>
<dbReference type="InterPro" id="IPR008773">
    <property type="entry name" value="PhnI"/>
</dbReference>
<feature type="compositionally biased region" description="Low complexity" evidence="1">
    <location>
        <begin position="414"/>
        <end position="445"/>
    </location>
</feature>
<evidence type="ECO:0000313" key="3">
    <source>
        <dbReference type="Proteomes" id="UP001596455"/>
    </source>
</evidence>
<sequence>MTYAGGNRGGTAAILAAEALRARRLSEQSTDGTAVDVEAVRAAFPHILDRIMGEGGLWDEQLAAAAFIQGGGDTAEAVHLLRAHRSTLTRFAFSRPIDPDETVLDRRISSAHRKPDGPQLLGETVDYSPRLVRRPGHGDPLPPTDEILEVMAQAEAGENGAATAHPDETPRRYTRYLAANDLLLDRTDPTDPEPYDLALEPVRLPAPRSALLSAMAIAETGALVNIWYRSVLGPDGYSDESVTLGEVRHGHVPVSVEHPYTGNPVTIGDLRITECEAIDHLNERGEDPSRFTAGYGLALGHNERKAIAMANVDSALTRYRETAEGAALQQVVMLTTDGLAANGFLEHLKMPHYVTFRSMIERALAAADEHERGTSGVRGDGQSGPAADEHERGTSGVRGDGQSGPAADEHERGTSGVRGSAASGTAARAEQSEPAEQAQPEEANV</sequence>
<dbReference type="RefSeq" id="WP_382390062.1">
    <property type="nucleotide sequence ID" value="NZ_JBHTCQ010000001.1"/>
</dbReference>
<proteinExistence type="predicted"/>
<dbReference type="Proteomes" id="UP001596455">
    <property type="component" value="Unassembled WGS sequence"/>
</dbReference>
<dbReference type="Pfam" id="PF05861">
    <property type="entry name" value="PhnI"/>
    <property type="match status" value="1"/>
</dbReference>
<evidence type="ECO:0000256" key="1">
    <source>
        <dbReference type="SAM" id="MobiDB-lite"/>
    </source>
</evidence>
<keyword evidence="3" id="KW-1185">Reference proteome</keyword>
<keyword evidence="2" id="KW-0456">Lyase</keyword>
<dbReference type="EMBL" id="JBHTCQ010000001">
    <property type="protein sequence ID" value="MFC7403522.1"/>
    <property type="molecule type" value="Genomic_DNA"/>
</dbReference>
<accession>A0ABW2Q6D2</accession>
<reference evidence="3" key="1">
    <citation type="journal article" date="2019" name="Int. J. Syst. Evol. Microbiol.">
        <title>The Global Catalogue of Microorganisms (GCM) 10K type strain sequencing project: providing services to taxonomists for standard genome sequencing and annotation.</title>
        <authorList>
            <consortium name="The Broad Institute Genomics Platform"/>
            <consortium name="The Broad Institute Genome Sequencing Center for Infectious Disease"/>
            <person name="Wu L."/>
            <person name="Ma J."/>
        </authorList>
    </citation>
    <scope>NUCLEOTIDE SEQUENCE [LARGE SCALE GENOMIC DNA]</scope>
    <source>
        <strain evidence="3">JCM 1490</strain>
    </source>
</reference>